<feature type="compositionally biased region" description="Basic residues" evidence="1">
    <location>
        <begin position="29"/>
        <end position="44"/>
    </location>
</feature>
<protein>
    <submittedName>
        <fullName evidence="2">Uncharacterized protein</fullName>
    </submittedName>
</protein>
<keyword evidence="3" id="KW-1185">Reference proteome</keyword>
<comment type="caution">
    <text evidence="2">The sequence shown here is derived from an EMBL/GenBank/DDBJ whole genome shotgun (WGS) entry which is preliminary data.</text>
</comment>
<name>A0A9P5K676_COLSI</name>
<dbReference type="EMBL" id="QPMT01000010">
    <property type="protein sequence ID" value="KAF4861652.1"/>
    <property type="molecule type" value="Genomic_DNA"/>
</dbReference>
<dbReference type="Proteomes" id="UP000711996">
    <property type="component" value="Unassembled WGS sequence"/>
</dbReference>
<feature type="region of interest" description="Disordered" evidence="1">
    <location>
        <begin position="1"/>
        <end position="114"/>
    </location>
</feature>
<accession>A0A9P5K676</accession>
<evidence type="ECO:0000313" key="2">
    <source>
        <dbReference type="EMBL" id="KAF4861652.1"/>
    </source>
</evidence>
<evidence type="ECO:0000313" key="3">
    <source>
        <dbReference type="Proteomes" id="UP000711996"/>
    </source>
</evidence>
<evidence type="ECO:0000256" key="1">
    <source>
        <dbReference type="SAM" id="MobiDB-lite"/>
    </source>
</evidence>
<proteinExistence type="predicted"/>
<dbReference type="AlphaFoldDB" id="A0A9P5K676"/>
<gene>
    <name evidence="2" type="ORF">CGCSCA2_v004250</name>
</gene>
<sequence length="134" mass="15008">MQTTQAHDSRPLLNPGAKLRFPGAPPAIPKRKKVNKRARALRRPKPTEPPHNRNHTEEKDTHNPATRHHTYRRESTAPLTTVPGPGPRPPWPWDTRTKSLLSQATPSNRATDDPLASFDAIIAFVQSKIQARPS</sequence>
<feature type="compositionally biased region" description="Basic and acidic residues" evidence="1">
    <location>
        <begin position="45"/>
        <end position="62"/>
    </location>
</feature>
<organism evidence="2 3">
    <name type="scientific">Colletotrichum siamense</name>
    <name type="common">Anthracnose fungus</name>
    <dbReference type="NCBI Taxonomy" id="690259"/>
    <lineage>
        <taxon>Eukaryota</taxon>
        <taxon>Fungi</taxon>
        <taxon>Dikarya</taxon>
        <taxon>Ascomycota</taxon>
        <taxon>Pezizomycotina</taxon>
        <taxon>Sordariomycetes</taxon>
        <taxon>Hypocreomycetidae</taxon>
        <taxon>Glomerellales</taxon>
        <taxon>Glomerellaceae</taxon>
        <taxon>Colletotrichum</taxon>
        <taxon>Colletotrichum gloeosporioides species complex</taxon>
    </lineage>
</organism>
<reference evidence="2" key="1">
    <citation type="submission" date="2019-06" db="EMBL/GenBank/DDBJ databases">
        <authorList>
            <person name="Gan P."/>
            <person name="Shirasu K."/>
        </authorList>
    </citation>
    <scope>NUCLEOTIDE SEQUENCE [LARGE SCALE GENOMIC DNA]</scope>
    <source>
        <strain evidence="2">CAD2</strain>
    </source>
</reference>
<feature type="compositionally biased region" description="Polar residues" evidence="1">
    <location>
        <begin position="98"/>
        <end position="109"/>
    </location>
</feature>